<keyword evidence="1" id="KW-0472">Membrane</keyword>
<feature type="signal peptide" evidence="2">
    <location>
        <begin position="1"/>
        <end position="25"/>
    </location>
</feature>
<dbReference type="Proteomes" id="UP001382935">
    <property type="component" value="Chromosome"/>
</dbReference>
<evidence type="ECO:0000313" key="4">
    <source>
        <dbReference type="Proteomes" id="UP001382935"/>
    </source>
</evidence>
<evidence type="ECO:0000313" key="3">
    <source>
        <dbReference type="EMBL" id="WWM71325.1"/>
    </source>
</evidence>
<organism evidence="3 4">
    <name type="scientific">Sphingomonas kaistensis</name>
    <dbReference type="NCBI Taxonomy" id="298708"/>
    <lineage>
        <taxon>Bacteria</taxon>
        <taxon>Pseudomonadati</taxon>
        <taxon>Pseudomonadota</taxon>
        <taxon>Alphaproteobacteria</taxon>
        <taxon>Sphingomonadales</taxon>
        <taxon>Sphingomonadaceae</taxon>
        <taxon>Sphingomonas</taxon>
    </lineage>
</organism>
<feature type="chain" id="PRO_5046331607" evidence="2">
    <location>
        <begin position="26"/>
        <end position="137"/>
    </location>
</feature>
<evidence type="ECO:0000256" key="2">
    <source>
        <dbReference type="SAM" id="SignalP"/>
    </source>
</evidence>
<keyword evidence="4" id="KW-1185">Reference proteome</keyword>
<sequence>MKSFAARLVVMASAATFLVSAPAAAASNAQAANYSPWASLAAFASPASSQALCGAAATSAAASAAAQAGTPGCVFPTVDAPVAAPVAETAPLATPAAVGAGAGVGVLPLLLGLAALGGLAALLLSNGDNTTQISISP</sequence>
<feature type="transmembrane region" description="Helical" evidence="1">
    <location>
        <begin position="100"/>
        <end position="124"/>
    </location>
</feature>
<protein>
    <submittedName>
        <fullName evidence="3">Uncharacterized protein</fullName>
    </submittedName>
</protein>
<proteinExistence type="predicted"/>
<dbReference type="RefSeq" id="WP_338504738.1">
    <property type="nucleotide sequence ID" value="NZ_CP145607.1"/>
</dbReference>
<accession>A0ABZ2G5Z8</accession>
<keyword evidence="2" id="KW-0732">Signal</keyword>
<reference evidence="3 4" key="1">
    <citation type="submission" date="2024-02" db="EMBL/GenBank/DDBJ databases">
        <title>Full genome sequence of Sphingomonas kaistensis.</title>
        <authorList>
            <person name="Poletto B.L."/>
            <person name="Silva G."/>
            <person name="Galante D."/>
            <person name="Campos K.R."/>
            <person name="Santos M.B.N."/>
            <person name="Sacchi C.T."/>
        </authorList>
    </citation>
    <scope>NUCLEOTIDE SEQUENCE [LARGE SCALE GENOMIC DNA]</scope>
    <source>
        <strain evidence="3 4">MA4R</strain>
    </source>
</reference>
<name>A0ABZ2G5Z8_9SPHN</name>
<evidence type="ECO:0000256" key="1">
    <source>
        <dbReference type="SAM" id="Phobius"/>
    </source>
</evidence>
<dbReference type="EMBL" id="CP145607">
    <property type="protein sequence ID" value="WWM71325.1"/>
    <property type="molecule type" value="Genomic_DNA"/>
</dbReference>
<keyword evidence="1" id="KW-0812">Transmembrane</keyword>
<keyword evidence="1" id="KW-1133">Transmembrane helix</keyword>
<gene>
    <name evidence="3" type="ORF">V6R86_11755</name>
</gene>